<evidence type="ECO:0000313" key="2">
    <source>
        <dbReference type="Proteomes" id="UP001497522"/>
    </source>
</evidence>
<protein>
    <submittedName>
        <fullName evidence="1">Uncharacterized protein</fullName>
    </submittedName>
</protein>
<evidence type="ECO:0000313" key="1">
    <source>
        <dbReference type="EMBL" id="CAK9859678.1"/>
    </source>
</evidence>
<reference evidence="1" key="1">
    <citation type="submission" date="2024-03" db="EMBL/GenBank/DDBJ databases">
        <authorList>
            <consortium name="ELIXIR-Norway"/>
            <consortium name="Elixir Norway"/>
        </authorList>
    </citation>
    <scope>NUCLEOTIDE SEQUENCE</scope>
</reference>
<name>A0ABP1AB30_9BRYO</name>
<dbReference type="Proteomes" id="UP001497522">
    <property type="component" value="Chromosome 10"/>
</dbReference>
<keyword evidence="2" id="KW-1185">Reference proteome</keyword>
<dbReference type="EMBL" id="OZ023711">
    <property type="protein sequence ID" value="CAK9859678.1"/>
    <property type="molecule type" value="Genomic_DNA"/>
</dbReference>
<proteinExistence type="predicted"/>
<gene>
    <name evidence="1" type="ORF">CSSPJE1EN2_LOCUS2673</name>
</gene>
<accession>A0ABP1AB30</accession>
<sequence length="108" mass="12465">MSIAIKRRRPQYFDRQQQLDLALAAQRLSELGDPDLNPTSSDDEDECEVRMGCVDIWEDADCLALLREGVLVDTVDSDEGRRIRRRDADGNQWERSRRDLQIFSAVPD</sequence>
<organism evidence="1 2">
    <name type="scientific">Sphagnum jensenii</name>
    <dbReference type="NCBI Taxonomy" id="128206"/>
    <lineage>
        <taxon>Eukaryota</taxon>
        <taxon>Viridiplantae</taxon>
        <taxon>Streptophyta</taxon>
        <taxon>Embryophyta</taxon>
        <taxon>Bryophyta</taxon>
        <taxon>Sphagnophytina</taxon>
        <taxon>Sphagnopsida</taxon>
        <taxon>Sphagnales</taxon>
        <taxon>Sphagnaceae</taxon>
        <taxon>Sphagnum</taxon>
    </lineage>
</organism>